<comment type="caution">
    <text evidence="2">The sequence shown here is derived from an EMBL/GenBank/DDBJ whole genome shotgun (WGS) entry which is preliminary data.</text>
</comment>
<dbReference type="AlphaFoldDB" id="A0A9P4JFI2"/>
<evidence type="ECO:0000313" key="2">
    <source>
        <dbReference type="EMBL" id="KAF2157894.1"/>
    </source>
</evidence>
<protein>
    <submittedName>
        <fullName evidence="2">Uncharacterized protein</fullName>
    </submittedName>
</protein>
<accession>A0A9P4JFI2</accession>
<sequence length="168" mass="18800">MLHQVYKTTGWERWYSQDESTSSAQEHNPVLHDRRRVEHQSLLHAVESQPDIALDELLDKLGLDVKAIKLCMRGRDELSAKEVEFASEAPIDQPISEGLSSTGVVDEAEYERFKLMIPAQSVLEPLSVPSSALVLQRDEVTTGRIPNSAIAKTPRDGTCAPPTKRVRR</sequence>
<evidence type="ECO:0000313" key="3">
    <source>
        <dbReference type="Proteomes" id="UP000799439"/>
    </source>
</evidence>
<gene>
    <name evidence="2" type="ORF">K461DRAFT_274130</name>
</gene>
<organism evidence="2 3">
    <name type="scientific">Myriangium duriaei CBS 260.36</name>
    <dbReference type="NCBI Taxonomy" id="1168546"/>
    <lineage>
        <taxon>Eukaryota</taxon>
        <taxon>Fungi</taxon>
        <taxon>Dikarya</taxon>
        <taxon>Ascomycota</taxon>
        <taxon>Pezizomycotina</taxon>
        <taxon>Dothideomycetes</taxon>
        <taxon>Dothideomycetidae</taxon>
        <taxon>Myriangiales</taxon>
        <taxon>Myriangiaceae</taxon>
        <taxon>Myriangium</taxon>
    </lineage>
</organism>
<proteinExistence type="predicted"/>
<feature type="non-terminal residue" evidence="2">
    <location>
        <position position="168"/>
    </location>
</feature>
<keyword evidence="3" id="KW-1185">Reference proteome</keyword>
<evidence type="ECO:0000256" key="1">
    <source>
        <dbReference type="SAM" id="MobiDB-lite"/>
    </source>
</evidence>
<dbReference type="Proteomes" id="UP000799439">
    <property type="component" value="Unassembled WGS sequence"/>
</dbReference>
<dbReference type="EMBL" id="ML996081">
    <property type="protein sequence ID" value="KAF2157894.1"/>
    <property type="molecule type" value="Genomic_DNA"/>
</dbReference>
<name>A0A9P4JFI2_9PEZI</name>
<feature type="region of interest" description="Disordered" evidence="1">
    <location>
        <begin position="148"/>
        <end position="168"/>
    </location>
</feature>
<reference evidence="2" key="1">
    <citation type="journal article" date="2020" name="Stud. Mycol.">
        <title>101 Dothideomycetes genomes: a test case for predicting lifestyles and emergence of pathogens.</title>
        <authorList>
            <person name="Haridas S."/>
            <person name="Albert R."/>
            <person name="Binder M."/>
            <person name="Bloem J."/>
            <person name="Labutti K."/>
            <person name="Salamov A."/>
            <person name="Andreopoulos B."/>
            <person name="Baker S."/>
            <person name="Barry K."/>
            <person name="Bills G."/>
            <person name="Bluhm B."/>
            <person name="Cannon C."/>
            <person name="Castanera R."/>
            <person name="Culley D."/>
            <person name="Daum C."/>
            <person name="Ezra D."/>
            <person name="Gonzalez J."/>
            <person name="Henrissat B."/>
            <person name="Kuo A."/>
            <person name="Liang C."/>
            <person name="Lipzen A."/>
            <person name="Lutzoni F."/>
            <person name="Magnuson J."/>
            <person name="Mondo S."/>
            <person name="Nolan M."/>
            <person name="Ohm R."/>
            <person name="Pangilinan J."/>
            <person name="Park H.-J."/>
            <person name="Ramirez L."/>
            <person name="Alfaro M."/>
            <person name="Sun H."/>
            <person name="Tritt A."/>
            <person name="Yoshinaga Y."/>
            <person name="Zwiers L.-H."/>
            <person name="Turgeon B."/>
            <person name="Goodwin S."/>
            <person name="Spatafora J."/>
            <person name="Crous P."/>
            <person name="Grigoriev I."/>
        </authorList>
    </citation>
    <scope>NUCLEOTIDE SEQUENCE</scope>
    <source>
        <strain evidence="2">CBS 260.36</strain>
    </source>
</reference>